<evidence type="ECO:0000313" key="9">
    <source>
        <dbReference type="EMBL" id="OQX05417.1"/>
    </source>
</evidence>
<dbReference type="InterPro" id="IPR033186">
    <property type="entry name" value="HerA_C"/>
</dbReference>
<evidence type="ECO:0000256" key="2">
    <source>
        <dbReference type="ARBA" id="ARBA00022801"/>
    </source>
</evidence>
<proteinExistence type="predicted"/>
<dbReference type="AlphaFoldDB" id="A0A1Y1QHC8"/>
<dbReference type="EMBL" id="MTEJ01000290">
    <property type="protein sequence ID" value="OQX05417.1"/>
    <property type="molecule type" value="Genomic_DNA"/>
</dbReference>
<dbReference type="Pfam" id="PF01935">
    <property type="entry name" value="DUF87"/>
    <property type="match status" value="1"/>
</dbReference>
<keyword evidence="1" id="KW-0547">Nucleotide-binding</keyword>
<dbReference type="GO" id="GO:0005524">
    <property type="term" value="F:ATP binding"/>
    <property type="evidence" value="ECO:0007669"/>
    <property type="project" value="UniProtKB-KW"/>
</dbReference>
<reference evidence="9 10" key="1">
    <citation type="submission" date="2017-01" db="EMBL/GenBank/DDBJ databases">
        <title>Novel large sulfur bacteria in the metagenomes of groundwater-fed chemosynthetic microbial mats in the Lake Huron basin.</title>
        <authorList>
            <person name="Sharrar A.M."/>
            <person name="Flood B.E."/>
            <person name="Bailey J.V."/>
            <person name="Jones D.S."/>
            <person name="Biddanda B."/>
            <person name="Ruberg S.A."/>
            <person name="Marcus D.N."/>
            <person name="Dick G.J."/>
        </authorList>
    </citation>
    <scope>NUCLEOTIDE SEQUENCE [LARGE SCALE GENOMIC DNA]</scope>
    <source>
        <strain evidence="9">A8</strain>
    </source>
</reference>
<dbReference type="InterPro" id="IPR008571">
    <property type="entry name" value="HerA-like"/>
</dbReference>
<evidence type="ECO:0000313" key="10">
    <source>
        <dbReference type="Proteomes" id="UP000192491"/>
    </source>
</evidence>
<evidence type="ECO:0000259" key="8">
    <source>
        <dbReference type="Pfam" id="PF05872"/>
    </source>
</evidence>
<evidence type="ECO:0000256" key="3">
    <source>
        <dbReference type="ARBA" id="ARBA00022806"/>
    </source>
</evidence>
<protein>
    <recommendedName>
        <fullName evidence="11">Helicase HerA central domain-containing protein</fullName>
    </recommendedName>
</protein>
<evidence type="ECO:0000256" key="5">
    <source>
        <dbReference type="ARBA" id="ARBA00023125"/>
    </source>
</evidence>
<evidence type="ECO:0000259" key="7">
    <source>
        <dbReference type="Pfam" id="PF01935"/>
    </source>
</evidence>
<keyword evidence="6" id="KW-0413">Isomerase</keyword>
<dbReference type="PANTHER" id="PTHR42957">
    <property type="entry name" value="HELICASE MJ1565-RELATED"/>
    <property type="match status" value="1"/>
</dbReference>
<evidence type="ECO:0008006" key="11">
    <source>
        <dbReference type="Google" id="ProtNLM"/>
    </source>
</evidence>
<keyword evidence="5" id="KW-0238">DNA-binding</keyword>
<organism evidence="9 10">
    <name type="scientific">Thiothrix lacustris</name>
    <dbReference type="NCBI Taxonomy" id="525917"/>
    <lineage>
        <taxon>Bacteria</taxon>
        <taxon>Pseudomonadati</taxon>
        <taxon>Pseudomonadota</taxon>
        <taxon>Gammaproteobacteria</taxon>
        <taxon>Thiotrichales</taxon>
        <taxon>Thiotrichaceae</taxon>
        <taxon>Thiothrix</taxon>
    </lineage>
</organism>
<dbReference type="PANTHER" id="PTHR42957:SF1">
    <property type="entry name" value="HELICASE MJ1565-RELATED"/>
    <property type="match status" value="1"/>
</dbReference>
<dbReference type="STRING" id="1123401.GCA_000621325_00038"/>
<dbReference type="Proteomes" id="UP000192491">
    <property type="component" value="Unassembled WGS sequence"/>
</dbReference>
<dbReference type="InterPro" id="IPR002789">
    <property type="entry name" value="HerA_central"/>
</dbReference>
<feature type="domain" description="Helicase HerA central" evidence="7">
    <location>
        <begin position="24"/>
        <end position="172"/>
    </location>
</feature>
<feature type="domain" description="Helicase HerA-like C-terminal" evidence="8">
    <location>
        <begin position="351"/>
        <end position="407"/>
    </location>
</feature>
<dbReference type="SUPFAM" id="SSF52540">
    <property type="entry name" value="P-loop containing nucleoside triphosphate hydrolases"/>
    <property type="match status" value="1"/>
</dbReference>
<keyword evidence="3" id="KW-0347">Helicase</keyword>
<keyword evidence="4" id="KW-0067">ATP-binding</keyword>
<evidence type="ECO:0000256" key="6">
    <source>
        <dbReference type="ARBA" id="ARBA00023235"/>
    </source>
</evidence>
<evidence type="ECO:0000256" key="4">
    <source>
        <dbReference type="ARBA" id="ARBA00022840"/>
    </source>
</evidence>
<dbReference type="InterPro" id="IPR027417">
    <property type="entry name" value="P-loop_NTPase"/>
</dbReference>
<dbReference type="Pfam" id="PF05872">
    <property type="entry name" value="HerA_C"/>
    <property type="match status" value="1"/>
</dbReference>
<dbReference type="GO" id="GO:0003677">
    <property type="term" value="F:DNA binding"/>
    <property type="evidence" value="ECO:0007669"/>
    <property type="project" value="UniProtKB-KW"/>
</dbReference>
<name>A0A1Y1QHC8_9GAMM</name>
<dbReference type="GO" id="GO:0004386">
    <property type="term" value="F:helicase activity"/>
    <property type="evidence" value="ECO:0007669"/>
    <property type="project" value="UniProtKB-KW"/>
</dbReference>
<keyword evidence="2" id="KW-0378">Hydrolase</keyword>
<comment type="caution">
    <text evidence="9">The sequence shown here is derived from an EMBL/GenBank/DDBJ whole genome shotgun (WGS) entry which is preliminary data.</text>
</comment>
<sequence>MQHAMQYAMQHYLGLSEYHLRQKQQEYPVHYEPERLINAHLLVCGMSGTGKSYQSLRLLASAVQAGIEVDVFDVHDELHGIPGANACRYSQATGYGYNPLELDIDPHTGGVNRQIEYLLGLIHEVSPQFGVKQAMVLRNLLVDTYALAGIYPDNPATWQRNSITESVRKQLTDARNWQALKQYYPTLDDLKSYGKRKLTALTLGGDNKCLSALEQLTRHYKRLNALQGKYAKASSDDELDKLGKQLTSSKEHCTSSYAAFIEAMQSGRELEDMLKYDSADTLASVLQRLELLNAAGIFRANPPPFGNAPARVHQLKALTDEQQILLVKLRLRAIFERHKQAGATNSGTQLRHVIFLDEAHKFFSKDSSDIINVIAREARKFGIGLWCASQSPTDFPDSFLTNVGATLILGLHPTHWQMATAKLRLGKDTLKYIRAKEVVAVQLRVAGRAEPPFGNVIVG</sequence>
<evidence type="ECO:0000256" key="1">
    <source>
        <dbReference type="ARBA" id="ARBA00022741"/>
    </source>
</evidence>
<dbReference type="Gene3D" id="3.40.50.300">
    <property type="entry name" value="P-loop containing nucleotide triphosphate hydrolases"/>
    <property type="match status" value="2"/>
</dbReference>
<dbReference type="GO" id="GO:0016787">
    <property type="term" value="F:hydrolase activity"/>
    <property type="evidence" value="ECO:0007669"/>
    <property type="project" value="UniProtKB-KW"/>
</dbReference>
<accession>A0A1Y1QHC8</accession>
<gene>
    <name evidence="9" type="ORF">BWK73_33665</name>
</gene>